<dbReference type="GO" id="GO:0016787">
    <property type="term" value="F:hydrolase activity"/>
    <property type="evidence" value="ECO:0007669"/>
    <property type="project" value="InterPro"/>
</dbReference>
<name>A0A9P4H313_9PLEO</name>
<protein>
    <recommendedName>
        <fullName evidence="1">Xaa-Pro dipeptidyl-peptidase-like domain-containing protein</fullName>
    </recommendedName>
</protein>
<reference evidence="2" key="1">
    <citation type="journal article" date="2020" name="Stud. Mycol.">
        <title>101 Dothideomycetes genomes: a test case for predicting lifestyles and emergence of pathogens.</title>
        <authorList>
            <person name="Haridas S."/>
            <person name="Albert R."/>
            <person name="Binder M."/>
            <person name="Bloem J."/>
            <person name="Labutti K."/>
            <person name="Salamov A."/>
            <person name="Andreopoulos B."/>
            <person name="Baker S."/>
            <person name="Barry K."/>
            <person name="Bills G."/>
            <person name="Bluhm B."/>
            <person name="Cannon C."/>
            <person name="Castanera R."/>
            <person name="Culley D."/>
            <person name="Daum C."/>
            <person name="Ezra D."/>
            <person name="Gonzalez J."/>
            <person name="Henrissat B."/>
            <person name="Kuo A."/>
            <person name="Liang C."/>
            <person name="Lipzen A."/>
            <person name="Lutzoni F."/>
            <person name="Magnuson J."/>
            <person name="Mondo S."/>
            <person name="Nolan M."/>
            <person name="Ohm R."/>
            <person name="Pangilinan J."/>
            <person name="Park H.-J."/>
            <person name="Ramirez L."/>
            <person name="Alfaro M."/>
            <person name="Sun H."/>
            <person name="Tritt A."/>
            <person name="Yoshinaga Y."/>
            <person name="Zwiers L.-H."/>
            <person name="Turgeon B."/>
            <person name="Goodwin S."/>
            <person name="Spatafora J."/>
            <person name="Crous P."/>
            <person name="Grigoriev I."/>
        </authorList>
    </citation>
    <scope>NUCLEOTIDE SEQUENCE</scope>
    <source>
        <strain evidence="2">CBS 110217</strain>
    </source>
</reference>
<accession>A0A9P4H313</accession>
<dbReference type="OrthoDB" id="2578740at2759"/>
<gene>
    <name evidence="2" type="ORF">EK21DRAFT_47362</name>
</gene>
<comment type="caution">
    <text evidence="2">The sequence shown here is derived from an EMBL/GenBank/DDBJ whole genome shotgun (WGS) entry which is preliminary data.</text>
</comment>
<keyword evidence="3" id="KW-1185">Reference proteome</keyword>
<dbReference type="Gene3D" id="3.40.50.1820">
    <property type="entry name" value="alpha/beta hydrolase"/>
    <property type="match status" value="1"/>
</dbReference>
<dbReference type="Pfam" id="PF02129">
    <property type="entry name" value="Peptidase_S15"/>
    <property type="match status" value="1"/>
</dbReference>
<dbReference type="EMBL" id="ML978232">
    <property type="protein sequence ID" value="KAF2027041.1"/>
    <property type="molecule type" value="Genomic_DNA"/>
</dbReference>
<evidence type="ECO:0000313" key="3">
    <source>
        <dbReference type="Proteomes" id="UP000799777"/>
    </source>
</evidence>
<evidence type="ECO:0000259" key="1">
    <source>
        <dbReference type="Pfam" id="PF02129"/>
    </source>
</evidence>
<dbReference type="SUPFAM" id="SSF53474">
    <property type="entry name" value="alpha/beta-Hydrolases"/>
    <property type="match status" value="1"/>
</dbReference>
<sequence length="127" mass="13771">PITHPGAKYSGPNPGTTIIPVGFKKEPDCRAFEHETVFERDIEIPLRDGTIIRADVFRPADMSSVPAIVHYSPYGKSGAGTSMNMRLAPGRVGIPRSALSGFQCFEAFDPAEWVLHGYAVINVDARG</sequence>
<dbReference type="InterPro" id="IPR029058">
    <property type="entry name" value="AB_hydrolase_fold"/>
</dbReference>
<dbReference type="AlphaFoldDB" id="A0A9P4H313"/>
<dbReference type="InterPro" id="IPR000383">
    <property type="entry name" value="Xaa-Pro-like_dom"/>
</dbReference>
<organism evidence="2 3">
    <name type="scientific">Setomelanomma holmii</name>
    <dbReference type="NCBI Taxonomy" id="210430"/>
    <lineage>
        <taxon>Eukaryota</taxon>
        <taxon>Fungi</taxon>
        <taxon>Dikarya</taxon>
        <taxon>Ascomycota</taxon>
        <taxon>Pezizomycotina</taxon>
        <taxon>Dothideomycetes</taxon>
        <taxon>Pleosporomycetidae</taxon>
        <taxon>Pleosporales</taxon>
        <taxon>Pleosporineae</taxon>
        <taxon>Phaeosphaeriaceae</taxon>
        <taxon>Setomelanomma</taxon>
    </lineage>
</organism>
<dbReference type="Proteomes" id="UP000799777">
    <property type="component" value="Unassembled WGS sequence"/>
</dbReference>
<feature type="domain" description="Xaa-Pro dipeptidyl-peptidase-like" evidence="1">
    <location>
        <begin position="48"/>
        <end position="127"/>
    </location>
</feature>
<feature type="non-terminal residue" evidence="2">
    <location>
        <position position="127"/>
    </location>
</feature>
<feature type="non-terminal residue" evidence="2">
    <location>
        <position position="1"/>
    </location>
</feature>
<proteinExistence type="predicted"/>
<evidence type="ECO:0000313" key="2">
    <source>
        <dbReference type="EMBL" id="KAF2027041.1"/>
    </source>
</evidence>